<evidence type="ECO:0000313" key="3">
    <source>
        <dbReference type="Proteomes" id="UP001600894"/>
    </source>
</evidence>
<keyword evidence="1" id="KW-0812">Transmembrane</keyword>
<gene>
    <name evidence="2" type="ORF">F130042H8_31100</name>
</gene>
<keyword evidence="3" id="KW-1185">Reference proteome</keyword>
<keyword evidence="1" id="KW-0472">Membrane</keyword>
<accession>A0ABQ0B1A0</accession>
<protein>
    <submittedName>
        <fullName evidence="2">Uncharacterized protein</fullName>
    </submittedName>
</protein>
<keyword evidence="1" id="KW-1133">Transmembrane helix</keyword>
<evidence type="ECO:0000256" key="1">
    <source>
        <dbReference type="SAM" id="Phobius"/>
    </source>
</evidence>
<dbReference type="RefSeq" id="WP_176254296.1">
    <property type="nucleotide sequence ID" value="NZ_BAABXL010000001.1"/>
</dbReference>
<dbReference type="Proteomes" id="UP001600894">
    <property type="component" value="Unassembled WGS sequence"/>
</dbReference>
<comment type="caution">
    <text evidence="2">The sequence shown here is derived from an EMBL/GenBank/DDBJ whole genome shotgun (WGS) entry which is preliminary data.</text>
</comment>
<name>A0ABQ0B1A0_9FIRM</name>
<feature type="transmembrane region" description="Helical" evidence="1">
    <location>
        <begin position="12"/>
        <end position="34"/>
    </location>
</feature>
<sequence length="112" mass="12266">MKVKRGQNRERNGLGGMVASAALMAAALAAFALFSVQFGNRTGARDQETLKKAIARASVQCYAIEGRYPPSVEYLEENYGVMINRKKYHVFYDGFASNVMPDITVVPVTAAE</sequence>
<evidence type="ECO:0000313" key="2">
    <source>
        <dbReference type="EMBL" id="GAA6270050.1"/>
    </source>
</evidence>
<reference evidence="2 3" key="1">
    <citation type="submission" date="2024-04" db="EMBL/GenBank/DDBJ databases">
        <title>Defined microbial consortia suppress multidrug-resistant proinflammatory Enterobacteriaceae via ecological control.</title>
        <authorList>
            <person name="Furuichi M."/>
            <person name="Kawaguchi T."/>
            <person name="Pust M."/>
            <person name="Yasuma K."/>
            <person name="Plichta D."/>
            <person name="Hasegawa N."/>
            <person name="Ohya T."/>
            <person name="Bhattarai S."/>
            <person name="Sasajima S."/>
            <person name="Aoto Y."/>
            <person name="Tuganbaev T."/>
            <person name="Yaginuma M."/>
            <person name="Ueda M."/>
            <person name="Okahashi N."/>
            <person name="Amafuji K."/>
            <person name="Kiridooshi Y."/>
            <person name="Sugita K."/>
            <person name="Strazar M."/>
            <person name="Skelly A."/>
            <person name="Suda W."/>
            <person name="Hattori M."/>
            <person name="Nakamoto N."/>
            <person name="Caballero S."/>
            <person name="Norman J."/>
            <person name="Olle B."/>
            <person name="Tanoue T."/>
            <person name="Arita M."/>
            <person name="Bucci V."/>
            <person name="Atarashi K."/>
            <person name="Xavier R."/>
            <person name="Honda K."/>
        </authorList>
    </citation>
    <scope>NUCLEOTIDE SEQUENCE [LARGE SCALE GENOMIC DNA]</scope>
    <source>
        <strain evidence="3">f13</strain>
    </source>
</reference>
<organism evidence="2 3">
    <name type="scientific">Enterocloster alcoholdehydrogenati</name>
    <dbReference type="NCBI Taxonomy" id="2547410"/>
    <lineage>
        <taxon>Bacteria</taxon>
        <taxon>Bacillati</taxon>
        <taxon>Bacillota</taxon>
        <taxon>Clostridia</taxon>
        <taxon>Lachnospirales</taxon>
        <taxon>Lachnospiraceae</taxon>
        <taxon>Enterocloster</taxon>
    </lineage>
</organism>
<proteinExistence type="predicted"/>
<dbReference type="EMBL" id="BAABXL010000001">
    <property type="protein sequence ID" value="GAA6270050.1"/>
    <property type="molecule type" value="Genomic_DNA"/>
</dbReference>